<dbReference type="Gene3D" id="3.30.360.10">
    <property type="entry name" value="Dihydrodipicolinate Reductase, domain 2"/>
    <property type="match status" value="1"/>
</dbReference>
<feature type="binding site" evidence="5">
    <location>
        <begin position="151"/>
        <end position="153"/>
    </location>
    <ligand>
        <name>D-glyceraldehyde 3-phosphate</name>
        <dbReference type="ChEBI" id="CHEBI:59776"/>
    </ligand>
</feature>
<evidence type="ECO:0000256" key="3">
    <source>
        <dbReference type="ARBA" id="ARBA00023002"/>
    </source>
</evidence>
<evidence type="ECO:0000313" key="11">
    <source>
        <dbReference type="EMBL" id="MBS1257033.1"/>
    </source>
</evidence>
<feature type="site" description="Activates thiol group during catalysis" evidence="7">
    <location>
        <position position="179"/>
    </location>
</feature>
<dbReference type="NCBIfam" id="TIGR01534">
    <property type="entry name" value="GAPDH-I"/>
    <property type="match status" value="1"/>
</dbReference>
<reference evidence="11" key="1">
    <citation type="journal article" date="2021" name="ISME J.">
        <title>Fine-scale metabolic discontinuity in a stratified prokaryote microbiome of a Red Sea deep halocline.</title>
        <authorList>
            <person name="Michoud G."/>
            <person name="Ngugi D.K."/>
            <person name="Barozzi A."/>
            <person name="Merlino G."/>
            <person name="Calleja M.L."/>
            <person name="Delgado-Huertas A."/>
            <person name="Moran X.A.G."/>
            <person name="Daffonchio D."/>
        </authorList>
    </citation>
    <scope>NUCLEOTIDE SEQUENCE</scope>
    <source>
        <strain evidence="11">SuakinDeep_MAG55_1</strain>
    </source>
</reference>
<dbReference type="InterPro" id="IPR020828">
    <property type="entry name" value="GlycerAld_3-P_DH_NAD(P)-bd"/>
</dbReference>
<dbReference type="FunFam" id="3.40.50.720:FF:000001">
    <property type="entry name" value="Glyceraldehyde-3-phosphate dehydrogenase"/>
    <property type="match status" value="1"/>
</dbReference>
<dbReference type="Pfam" id="PF02800">
    <property type="entry name" value="Gp_dh_C"/>
    <property type="match status" value="1"/>
</dbReference>
<dbReference type="SUPFAM" id="SSF55347">
    <property type="entry name" value="Glyceraldehyde-3-phosphate dehydrogenase-like, C-terminal domain"/>
    <property type="match status" value="1"/>
</dbReference>
<dbReference type="AlphaFoldDB" id="A0A941VZQ2"/>
<evidence type="ECO:0000313" key="12">
    <source>
        <dbReference type="Proteomes" id="UP000722750"/>
    </source>
</evidence>
<feature type="binding site" evidence="5">
    <location>
        <position position="182"/>
    </location>
    <ligand>
        <name>D-glyceraldehyde 3-phosphate</name>
        <dbReference type="ChEBI" id="CHEBI:59776"/>
    </ligand>
</feature>
<dbReference type="GO" id="GO:0051287">
    <property type="term" value="F:NAD binding"/>
    <property type="evidence" value="ECO:0007669"/>
    <property type="project" value="InterPro"/>
</dbReference>
<dbReference type="PRINTS" id="PR00078">
    <property type="entry name" value="G3PDHDRGNASE"/>
</dbReference>
<feature type="binding site" evidence="5">
    <location>
        <begin position="210"/>
        <end position="211"/>
    </location>
    <ligand>
        <name>D-glyceraldehyde 3-phosphate</name>
        <dbReference type="ChEBI" id="CHEBI:59776"/>
    </ligand>
</feature>
<feature type="domain" description="Glyceraldehyde 3-phosphate dehydrogenase NAD(P) binding" evidence="10">
    <location>
        <begin position="3"/>
        <end position="152"/>
    </location>
</feature>
<dbReference type="SMART" id="SM00846">
    <property type="entry name" value="Gp_dh_N"/>
    <property type="match status" value="1"/>
</dbReference>
<dbReference type="FunFam" id="3.30.360.10:FF:000002">
    <property type="entry name" value="Glyceraldehyde-3-phosphate dehydrogenase"/>
    <property type="match status" value="1"/>
</dbReference>
<feature type="binding site" evidence="6">
    <location>
        <begin position="12"/>
        <end position="13"/>
    </location>
    <ligand>
        <name>NAD(+)</name>
        <dbReference type="ChEBI" id="CHEBI:57540"/>
    </ligand>
</feature>
<evidence type="ECO:0000256" key="7">
    <source>
        <dbReference type="PIRSR" id="PIRSR000149-4"/>
    </source>
</evidence>
<dbReference type="EMBL" id="JAANXD010000002">
    <property type="protein sequence ID" value="MBS1257033.1"/>
    <property type="molecule type" value="Genomic_DNA"/>
</dbReference>
<evidence type="ECO:0000256" key="4">
    <source>
        <dbReference type="PIRSR" id="PIRSR000149-1"/>
    </source>
</evidence>
<evidence type="ECO:0000256" key="6">
    <source>
        <dbReference type="PIRSR" id="PIRSR000149-3"/>
    </source>
</evidence>
<dbReference type="PANTHER" id="PTHR43148">
    <property type="entry name" value="GLYCERALDEHYDE-3-PHOSPHATE DEHYDROGENASE 2"/>
    <property type="match status" value="1"/>
</dbReference>
<protein>
    <recommendedName>
        <fullName evidence="9">Glyceraldehyde-3-phosphate dehydrogenase</fullName>
        <ecNumber evidence="9">1.2.1.-</ecNumber>
    </recommendedName>
</protein>
<dbReference type="GO" id="GO:0016620">
    <property type="term" value="F:oxidoreductase activity, acting on the aldehyde or oxo group of donors, NAD or NADP as acceptor"/>
    <property type="evidence" value="ECO:0007669"/>
    <property type="project" value="InterPro"/>
</dbReference>
<feature type="active site" description="Nucleophile" evidence="4">
    <location>
        <position position="152"/>
    </location>
</feature>
<dbReference type="Gene3D" id="3.40.50.720">
    <property type="entry name" value="NAD(P)-binding Rossmann-like Domain"/>
    <property type="match status" value="1"/>
</dbReference>
<dbReference type="GO" id="GO:0006006">
    <property type="term" value="P:glucose metabolic process"/>
    <property type="evidence" value="ECO:0007669"/>
    <property type="project" value="InterPro"/>
</dbReference>
<feature type="binding site" evidence="6">
    <location>
        <position position="120"/>
    </location>
    <ligand>
        <name>NAD(+)</name>
        <dbReference type="ChEBI" id="CHEBI:57540"/>
    </ligand>
</feature>
<keyword evidence="3 9" id="KW-0560">Oxidoreductase</keyword>
<dbReference type="PIRSF" id="PIRSF000149">
    <property type="entry name" value="GAP_DH"/>
    <property type="match status" value="1"/>
</dbReference>
<comment type="subunit">
    <text evidence="2">Homotetramer.</text>
</comment>
<dbReference type="InterPro" id="IPR020829">
    <property type="entry name" value="GlycerAld_3-P_DH_cat"/>
</dbReference>
<comment type="caution">
    <text evidence="11">The sequence shown here is derived from an EMBL/GenBank/DDBJ whole genome shotgun (WGS) entry which is preliminary data.</text>
</comment>
<dbReference type="InterPro" id="IPR020831">
    <property type="entry name" value="GlycerAld/Erythrose_P_DH"/>
</dbReference>
<dbReference type="GO" id="GO:0050661">
    <property type="term" value="F:NADP binding"/>
    <property type="evidence" value="ECO:0007669"/>
    <property type="project" value="InterPro"/>
</dbReference>
<keyword evidence="6" id="KW-0520">NAD</keyword>
<accession>A0A941VZQ2</accession>
<organism evidence="11 12">
    <name type="scientific">Candidatus Scalindua arabica</name>
    <dbReference type="NCBI Taxonomy" id="1127984"/>
    <lineage>
        <taxon>Bacteria</taxon>
        <taxon>Pseudomonadati</taxon>
        <taxon>Planctomycetota</taxon>
        <taxon>Candidatus Brocadiia</taxon>
        <taxon>Candidatus Brocadiales</taxon>
        <taxon>Candidatus Scalinduaceae</taxon>
        <taxon>Candidatus Scalindua</taxon>
    </lineage>
</organism>
<dbReference type="InterPro" id="IPR006424">
    <property type="entry name" value="Glyceraldehyde-3-P_DH_1"/>
</dbReference>
<gene>
    <name evidence="11" type="ORF">MAG551_00068</name>
</gene>
<evidence type="ECO:0000256" key="1">
    <source>
        <dbReference type="ARBA" id="ARBA00007406"/>
    </source>
</evidence>
<feature type="binding site" evidence="6">
    <location>
        <position position="315"/>
    </location>
    <ligand>
        <name>NAD(+)</name>
        <dbReference type="ChEBI" id="CHEBI:57540"/>
    </ligand>
</feature>
<evidence type="ECO:0000256" key="8">
    <source>
        <dbReference type="RuleBase" id="RU000397"/>
    </source>
</evidence>
<dbReference type="SUPFAM" id="SSF51735">
    <property type="entry name" value="NAD(P)-binding Rossmann-fold domains"/>
    <property type="match status" value="1"/>
</dbReference>
<feature type="binding site" evidence="5">
    <location>
        <position position="233"/>
    </location>
    <ligand>
        <name>D-glyceraldehyde 3-phosphate</name>
        <dbReference type="ChEBI" id="CHEBI:59776"/>
    </ligand>
</feature>
<dbReference type="CDD" id="cd05214">
    <property type="entry name" value="GAPDH_I_N"/>
    <property type="match status" value="1"/>
</dbReference>
<dbReference type="InterPro" id="IPR020830">
    <property type="entry name" value="GlycerAld_3-P_DH_AS"/>
</dbReference>
<keyword evidence="6" id="KW-0547">Nucleotide-binding</keyword>
<feature type="binding site" evidence="6">
    <location>
        <position position="34"/>
    </location>
    <ligand>
        <name>NAD(+)</name>
        <dbReference type="ChEBI" id="CHEBI:57540"/>
    </ligand>
</feature>
<dbReference type="CDD" id="cd18126">
    <property type="entry name" value="GAPDH_I_C"/>
    <property type="match status" value="1"/>
</dbReference>
<comment type="similarity">
    <text evidence="1 8">Belongs to the glyceraldehyde-3-phosphate dehydrogenase family.</text>
</comment>
<dbReference type="InterPro" id="IPR036291">
    <property type="entry name" value="NAD(P)-bd_dom_sf"/>
</dbReference>
<name>A0A941VZQ2_9BACT</name>
<dbReference type="Proteomes" id="UP000722750">
    <property type="component" value="Unassembled WGS sequence"/>
</dbReference>
<evidence type="ECO:0000256" key="9">
    <source>
        <dbReference type="RuleBase" id="RU361160"/>
    </source>
</evidence>
<sequence>MAIKVGINGFGRIGRNVYRVIAEREDIDVLAINDLTDAKTLSILLKYDSVHGRFNGEVDTKENALVVKGKEIRLTKERDPASLPWKELGVEVVVESTGIFTKKADCEKHLEAGAKKVILSAPAKDQLDATIVMGINDNDLKPEHKIVSNASCTTNCLGPLVKVINDNFGLEKGLMTTIHAYTNDQKVADLMHSDLRRARAAAINIIPTTTGAAKAIGEVIPELKGKLDGMAMRVPVANGSVTDLVATVKKNVSIEEINNVIKAASENELKGILEYCEDPIVSSDIIDNAHSCIFDSLSTYVIGDNLIKVIGWYDNEWGYSNRMVDLIELISKD</sequence>
<dbReference type="PROSITE" id="PS00071">
    <property type="entry name" value="GAPDH"/>
    <property type="match status" value="1"/>
</dbReference>
<proteinExistence type="inferred from homology"/>
<evidence type="ECO:0000259" key="10">
    <source>
        <dbReference type="SMART" id="SM00846"/>
    </source>
</evidence>
<evidence type="ECO:0000256" key="2">
    <source>
        <dbReference type="ARBA" id="ARBA00011881"/>
    </source>
</evidence>
<dbReference type="EC" id="1.2.1.-" evidence="9"/>
<feature type="binding site" evidence="6">
    <location>
        <position position="78"/>
    </location>
    <ligand>
        <name>NAD(+)</name>
        <dbReference type="ChEBI" id="CHEBI:57540"/>
    </ligand>
</feature>
<evidence type="ECO:0000256" key="5">
    <source>
        <dbReference type="PIRSR" id="PIRSR000149-2"/>
    </source>
</evidence>
<dbReference type="Pfam" id="PF00044">
    <property type="entry name" value="Gp_dh_N"/>
    <property type="match status" value="1"/>
</dbReference>